<dbReference type="EMBL" id="SHKR01000013">
    <property type="protein sequence ID" value="RZU13707.1"/>
    <property type="molecule type" value="Genomic_DNA"/>
</dbReference>
<comment type="similarity">
    <text evidence="7">Belongs to the PINc/VapC protein family.</text>
</comment>
<organism evidence="9 10">
    <name type="scientific">Kribbella rubisoli</name>
    <dbReference type="NCBI Taxonomy" id="3075929"/>
    <lineage>
        <taxon>Bacteria</taxon>
        <taxon>Bacillati</taxon>
        <taxon>Actinomycetota</taxon>
        <taxon>Actinomycetes</taxon>
        <taxon>Propionibacteriales</taxon>
        <taxon>Kribbellaceae</taxon>
        <taxon>Kribbella</taxon>
    </lineage>
</organism>
<dbReference type="GO" id="GO:0046872">
    <property type="term" value="F:metal ion binding"/>
    <property type="evidence" value="ECO:0007669"/>
    <property type="project" value="UniProtKB-KW"/>
</dbReference>
<dbReference type="Gene3D" id="3.40.50.1010">
    <property type="entry name" value="5'-nuclease"/>
    <property type="match status" value="1"/>
</dbReference>
<evidence type="ECO:0000256" key="6">
    <source>
        <dbReference type="ARBA" id="ARBA00022842"/>
    </source>
</evidence>
<keyword evidence="3" id="KW-0540">Nuclease</keyword>
<dbReference type="InterPro" id="IPR029060">
    <property type="entry name" value="PIN-like_dom_sf"/>
</dbReference>
<evidence type="ECO:0000256" key="4">
    <source>
        <dbReference type="ARBA" id="ARBA00022723"/>
    </source>
</evidence>
<feature type="domain" description="PIN" evidence="8">
    <location>
        <begin position="25"/>
        <end position="142"/>
    </location>
</feature>
<evidence type="ECO:0000259" key="8">
    <source>
        <dbReference type="Pfam" id="PF01850"/>
    </source>
</evidence>
<evidence type="ECO:0000256" key="7">
    <source>
        <dbReference type="ARBA" id="ARBA00038093"/>
    </source>
</evidence>
<dbReference type="PANTHER" id="PTHR33653:SF1">
    <property type="entry name" value="RIBONUCLEASE VAPC2"/>
    <property type="match status" value="1"/>
</dbReference>
<dbReference type="Proteomes" id="UP000292027">
    <property type="component" value="Unassembled WGS sequence"/>
</dbReference>
<evidence type="ECO:0000313" key="9">
    <source>
        <dbReference type="EMBL" id="RZU13707.1"/>
    </source>
</evidence>
<comment type="cofactor">
    <cofactor evidence="1">
        <name>Mg(2+)</name>
        <dbReference type="ChEBI" id="CHEBI:18420"/>
    </cofactor>
</comment>
<proteinExistence type="inferred from homology"/>
<sequence>MASDRPGKFLGPRRRAEQPEERVSLIDTCVLLDILTDDRDWGEWSATAVADARDQGDLVINPIVYAEVSAGFDRIEEVDAALPVSDFRREPLPFPAGFLAARAFVTYRRSGGAKTSPLPDFYIGAHAAVQRYDVITRDPRPFRFYFPSVRLITPG</sequence>
<evidence type="ECO:0000256" key="3">
    <source>
        <dbReference type="ARBA" id="ARBA00022722"/>
    </source>
</evidence>
<dbReference type="InterPro" id="IPR002716">
    <property type="entry name" value="PIN_dom"/>
</dbReference>
<keyword evidence="4" id="KW-0479">Metal-binding</keyword>
<dbReference type="SUPFAM" id="SSF88723">
    <property type="entry name" value="PIN domain-like"/>
    <property type="match status" value="1"/>
</dbReference>
<keyword evidence="6" id="KW-0460">Magnesium</keyword>
<keyword evidence="10" id="KW-1185">Reference proteome</keyword>
<evidence type="ECO:0000256" key="1">
    <source>
        <dbReference type="ARBA" id="ARBA00001946"/>
    </source>
</evidence>
<gene>
    <name evidence="9" type="ORF">EV645_4560</name>
</gene>
<dbReference type="AlphaFoldDB" id="A0A4Q7WTH3"/>
<dbReference type="Pfam" id="PF01850">
    <property type="entry name" value="PIN"/>
    <property type="match status" value="1"/>
</dbReference>
<evidence type="ECO:0000256" key="5">
    <source>
        <dbReference type="ARBA" id="ARBA00022801"/>
    </source>
</evidence>
<keyword evidence="5" id="KW-0378">Hydrolase</keyword>
<protein>
    <recommendedName>
        <fullName evidence="8">PIN domain-containing protein</fullName>
    </recommendedName>
</protein>
<accession>A0A4Q7WTH3</accession>
<dbReference type="GO" id="GO:0004518">
    <property type="term" value="F:nuclease activity"/>
    <property type="evidence" value="ECO:0007669"/>
    <property type="project" value="UniProtKB-KW"/>
</dbReference>
<evidence type="ECO:0000256" key="2">
    <source>
        <dbReference type="ARBA" id="ARBA00022649"/>
    </source>
</evidence>
<evidence type="ECO:0000313" key="10">
    <source>
        <dbReference type="Proteomes" id="UP000292027"/>
    </source>
</evidence>
<reference evidence="9 10" key="1">
    <citation type="journal article" date="2015" name="Stand. Genomic Sci.">
        <title>Genomic Encyclopedia of Bacterial and Archaeal Type Strains, Phase III: the genomes of soil and plant-associated and newly described type strains.</title>
        <authorList>
            <person name="Whitman W.B."/>
            <person name="Woyke T."/>
            <person name="Klenk H.P."/>
            <person name="Zhou Y."/>
            <person name="Lilburn T.G."/>
            <person name="Beck B.J."/>
            <person name="De Vos P."/>
            <person name="Vandamme P."/>
            <person name="Eisen J.A."/>
            <person name="Garrity G."/>
            <person name="Hugenholtz P."/>
            <person name="Kyrpides N.C."/>
        </authorList>
    </citation>
    <scope>NUCLEOTIDE SEQUENCE [LARGE SCALE GENOMIC DNA]</scope>
    <source>
        <strain evidence="9 10">VKM Ac-2540</strain>
    </source>
</reference>
<keyword evidence="2" id="KW-1277">Toxin-antitoxin system</keyword>
<comment type="caution">
    <text evidence="9">The sequence shown here is derived from an EMBL/GenBank/DDBJ whole genome shotgun (WGS) entry which is preliminary data.</text>
</comment>
<dbReference type="GO" id="GO:0016787">
    <property type="term" value="F:hydrolase activity"/>
    <property type="evidence" value="ECO:0007669"/>
    <property type="project" value="UniProtKB-KW"/>
</dbReference>
<dbReference type="PANTHER" id="PTHR33653">
    <property type="entry name" value="RIBONUCLEASE VAPC2"/>
    <property type="match status" value="1"/>
</dbReference>
<name>A0A4Q7WTH3_9ACTN</name>
<dbReference type="RefSeq" id="WP_242000573.1">
    <property type="nucleotide sequence ID" value="NZ_SHKR01000013.1"/>
</dbReference>
<dbReference type="InterPro" id="IPR050556">
    <property type="entry name" value="Type_II_TA_system_RNase"/>
</dbReference>